<accession>A0A382KC60</accession>
<dbReference type="AlphaFoldDB" id="A0A382KC60"/>
<sequence>MNKLLIAAAAVTLSTSAHSSVAISGDYEGTLTQAGVYSQTLDLKLVGSTPFGSVTTIVDETNTITDLYATAKLRGVDLTLGTVESVSTIEASTTVGGMTVTMSKPSGGKESLDIKGKFGGVDVTVEDLTRDDRETTIGTTVAGVTSTMSYQKTTAGTVLDIDASTKVGSFTVALEHDKAADDTSSNGGSISMPLGMVGTVKGGVSIASTDVKTYTLEVTQGILTGKWEKVGDADGVISAIAKISF</sequence>
<dbReference type="EMBL" id="UINC01080006">
    <property type="protein sequence ID" value="SVC22554.1"/>
    <property type="molecule type" value="Genomic_DNA"/>
</dbReference>
<name>A0A382KC60_9ZZZZ</name>
<evidence type="ECO:0000313" key="1">
    <source>
        <dbReference type="EMBL" id="SVC22554.1"/>
    </source>
</evidence>
<organism evidence="1">
    <name type="scientific">marine metagenome</name>
    <dbReference type="NCBI Taxonomy" id="408172"/>
    <lineage>
        <taxon>unclassified sequences</taxon>
        <taxon>metagenomes</taxon>
        <taxon>ecological metagenomes</taxon>
    </lineage>
</organism>
<gene>
    <name evidence="1" type="ORF">METZ01_LOCUS275408</name>
</gene>
<protein>
    <submittedName>
        <fullName evidence="1">Uncharacterized protein</fullName>
    </submittedName>
</protein>
<reference evidence="1" key="1">
    <citation type="submission" date="2018-05" db="EMBL/GenBank/DDBJ databases">
        <authorList>
            <person name="Lanie J.A."/>
            <person name="Ng W.-L."/>
            <person name="Kazmierczak K.M."/>
            <person name="Andrzejewski T.M."/>
            <person name="Davidsen T.M."/>
            <person name="Wayne K.J."/>
            <person name="Tettelin H."/>
            <person name="Glass J.I."/>
            <person name="Rusch D."/>
            <person name="Podicherti R."/>
            <person name="Tsui H.-C.T."/>
            <person name="Winkler M.E."/>
        </authorList>
    </citation>
    <scope>NUCLEOTIDE SEQUENCE</scope>
</reference>
<proteinExistence type="predicted"/>